<dbReference type="InterPro" id="IPR031161">
    <property type="entry name" value="Peptidase_M60_dom"/>
</dbReference>
<gene>
    <name evidence="5" type="primary">ssp5</name>
    <name evidence="5" type="ORF">NCTC10194_00738</name>
</gene>
<dbReference type="EMBL" id="LR215024">
    <property type="protein sequence ID" value="VEU71258.1"/>
    <property type="molecule type" value="Genomic_DNA"/>
</dbReference>
<feature type="compositionally biased region" description="Low complexity" evidence="1">
    <location>
        <begin position="157"/>
        <end position="170"/>
    </location>
</feature>
<evidence type="ECO:0000256" key="1">
    <source>
        <dbReference type="SAM" id="MobiDB-lite"/>
    </source>
</evidence>
<dbReference type="RefSeq" id="WP_052353030.1">
    <property type="nucleotide sequence ID" value="NZ_LR215024.1"/>
</dbReference>
<dbReference type="SUPFAM" id="SSF56988">
    <property type="entry name" value="Anthrax protective antigen"/>
    <property type="match status" value="1"/>
</dbReference>
<dbReference type="Proteomes" id="UP000290815">
    <property type="component" value="Chromosome"/>
</dbReference>
<reference evidence="5 6" key="1">
    <citation type="submission" date="2019-01" db="EMBL/GenBank/DDBJ databases">
        <authorList>
            <consortium name="Pathogen Informatics"/>
        </authorList>
    </citation>
    <scope>NUCLEOTIDE SEQUENCE [LARGE SCALE GENOMIC DNA]</scope>
    <source>
        <strain evidence="5 6">NCTC10194</strain>
    </source>
</reference>
<dbReference type="PROSITE" id="PS51820">
    <property type="entry name" value="PA14"/>
    <property type="match status" value="1"/>
</dbReference>
<proteinExistence type="predicted"/>
<dbReference type="SMART" id="SM01276">
    <property type="entry name" value="M60-like"/>
    <property type="match status" value="1"/>
</dbReference>
<feature type="chain" id="PRO_5019574043" evidence="2">
    <location>
        <begin position="23"/>
        <end position="1541"/>
    </location>
</feature>
<dbReference type="KEGG" id="mgly:NCTC10194_00738"/>
<feature type="domain" description="PA14" evidence="4">
    <location>
        <begin position="1063"/>
        <end position="1210"/>
    </location>
</feature>
<protein>
    <submittedName>
        <fullName evidence="5">SSP-5</fullName>
    </submittedName>
</protein>
<accession>A0A449AWZ8</accession>
<dbReference type="InterPro" id="IPR011658">
    <property type="entry name" value="PA14_dom"/>
</dbReference>
<evidence type="ECO:0000313" key="6">
    <source>
        <dbReference type="Proteomes" id="UP000290815"/>
    </source>
</evidence>
<feature type="domain" description="Peptidase M60" evidence="3">
    <location>
        <begin position="516"/>
        <end position="851"/>
    </location>
</feature>
<dbReference type="PROSITE" id="PS51723">
    <property type="entry name" value="PEPTIDASE_M60"/>
    <property type="match status" value="1"/>
</dbReference>
<evidence type="ECO:0000259" key="4">
    <source>
        <dbReference type="PROSITE" id="PS51820"/>
    </source>
</evidence>
<evidence type="ECO:0000256" key="2">
    <source>
        <dbReference type="SAM" id="SignalP"/>
    </source>
</evidence>
<evidence type="ECO:0000259" key="3">
    <source>
        <dbReference type="PROSITE" id="PS51723"/>
    </source>
</evidence>
<dbReference type="Pfam" id="PF07691">
    <property type="entry name" value="PA14"/>
    <property type="match status" value="1"/>
</dbReference>
<sequence length="1541" mass="176257">MKKNKKKVLIGALALLTPLTIASVVTTTLILNNRNKKNLIQPVNPNPVEPTQPTDSEEPTEPTNPNPVNPTQPTDPVNPNPVEPTEPTDSEEPTEATNPNPAEPAQPTDPINPNPVEPTQPTDPVNPNPAEPTRPTDPVNPNPVEPAQPTDSEEPTEPTNPNPAETTQPTDPANPAPEESKELTAEETNLLFQNASVIVENNGYFTSTTGVLNINIEGFDNSQNNLVINQYSWSSNNEFLKNTTIPQLQIQYSDIETDTTYSVVIKGTYNNKTFVKTFNNLIVHKVNPLSEVILQNRDNVIITNGNPITLTLNKTTNLDLSRTQWFYFNKKLDQIGSSSYETNRPGTYYAIVFDNEGLSWKTNELEIESDNFQNTDPSFAANLSEAFDIVTYQQKFLGYESRENKINNQFYETELLNRYSSQGFRYPGWDYNYEANNRENSFMTLDGERVNISNLVFAERVPGETDVKYSDPQWIKSQIASGQLKKHPAAALWYQKNVTNETKSLTKEFKIDGSFSGSNALGLYIPAGEIAEIEFDAETYNVFKNAWNKDLPIKIHINQNYWNNRDFNNTARISNRYPFVQSSFTFQFSEIDPETRKIKVASPFGGSLSFELKQNFKYNGNFASLKFKVYGAVEQFHYVYDQTTEEQWNAQITKIKNGEITAPVASIQTNYSSILVPFTTPTSVAGVELDNMVFPEEVFKKWNSFYEMSYYWGDYWNPKIALNYCDDIWDGAGAWGGTNNLWAAISWAKGYYDGKSLDFGFANWGNYHEINHNFEQHQDPFNIKNHGWTNIPSTVDLAFINDRTRLRNFANFTGDLDEGWARLANGYILNAKKANNNDWYSLYANMVYQYGPMNFANWIKASGKSKNSEKFFTTIIYLADYFKLNPLYALKQYASSVTTGETLQKNFTVIKEINGDSSQERSVTPEEENKLNKYPAFDFVSSIYAVGNYLYNSETNNFEYTSDTMPAFQIPAGQDYVFDFEKGIASFNPNFRIKNIQVPTQTKLGNSLTIDSNNKFKVTYHANANTFAEIDEFDLDIIPDEFDTKPSNYVPMYKMKIKIRNVVNRPVMKLYPSLNSNANSFEELYAAYTQIDQNDIISFVQDFNFDELNYLTKNRANTLLESTMKFVAPKTGTFEFKALADDWSGVWVNNQLIGSSLNASNSEQSLGSFEFVKGQVYEIKLAVYNKAGAGNMNFWLANDTEKINLVTNSITPTLETNNLNADQLRNLIENPAYQYQRRYRTNESKNKTQISRYIKNLGMVEPQFSNARMAPKFPESDKVFDNDINTYFEKFYGNATQNRPVRLIYQASESFKANFIDIYPRQDYWRWYVPNELTVLIKEKNSEERHEFNLYYDFSSRWSNSSYQRVFFDRVYDIEEITILARNTLNTDRYGITLAEIKFGINLNTDSIIPINSENNRFYGHWEIISNERGDVESPINGFVAKSVTANDYIKIPINSPEMVIMGQKGQDMSTFDVYFDDELVGKDISASNQSNNTLLFNELLFLTKITDTNINWNDSHTLKIVNKENKPLVLTFISYKDIQN</sequence>
<evidence type="ECO:0000313" key="5">
    <source>
        <dbReference type="EMBL" id="VEU71258.1"/>
    </source>
</evidence>
<keyword evidence="2" id="KW-0732">Signal</keyword>
<feature type="region of interest" description="Disordered" evidence="1">
    <location>
        <begin position="38"/>
        <end position="183"/>
    </location>
</feature>
<name>A0A449AWZ8_9BACT</name>
<organism evidence="5 6">
    <name type="scientific">Mycoplasmopsis glycophila</name>
    <dbReference type="NCBI Taxonomy" id="171285"/>
    <lineage>
        <taxon>Bacteria</taxon>
        <taxon>Bacillati</taxon>
        <taxon>Mycoplasmatota</taxon>
        <taxon>Mycoplasmoidales</taxon>
        <taxon>Metamycoplasmataceae</taxon>
        <taxon>Mycoplasmopsis</taxon>
    </lineage>
</organism>
<keyword evidence="6" id="KW-1185">Reference proteome</keyword>
<dbReference type="InterPro" id="IPR037524">
    <property type="entry name" value="PA14/GLEYA"/>
</dbReference>
<feature type="signal peptide" evidence="2">
    <location>
        <begin position="1"/>
        <end position="22"/>
    </location>
</feature>